<protein>
    <recommendedName>
        <fullName evidence="1">non-specific serine/threonine protein kinase</fullName>
        <ecNumber evidence="1">2.7.11.1</ecNumber>
    </recommendedName>
</protein>
<evidence type="ECO:0000256" key="7">
    <source>
        <dbReference type="ARBA" id="ARBA00047899"/>
    </source>
</evidence>
<evidence type="ECO:0000313" key="13">
    <source>
        <dbReference type="EMBL" id="GAA4390537.1"/>
    </source>
</evidence>
<evidence type="ECO:0000256" key="2">
    <source>
        <dbReference type="ARBA" id="ARBA00022527"/>
    </source>
</evidence>
<evidence type="ECO:0000259" key="11">
    <source>
        <dbReference type="PROSITE" id="PS50011"/>
    </source>
</evidence>
<feature type="domain" description="PASTA" evidence="12">
    <location>
        <begin position="535"/>
        <end position="599"/>
    </location>
</feature>
<feature type="domain" description="PASTA" evidence="12">
    <location>
        <begin position="400"/>
        <end position="467"/>
    </location>
</feature>
<evidence type="ECO:0000256" key="3">
    <source>
        <dbReference type="ARBA" id="ARBA00022679"/>
    </source>
</evidence>
<comment type="catalytic activity">
    <reaction evidence="7">
        <text>L-threonyl-[protein] + ATP = O-phospho-L-threonyl-[protein] + ADP + H(+)</text>
        <dbReference type="Rhea" id="RHEA:46608"/>
        <dbReference type="Rhea" id="RHEA-COMP:11060"/>
        <dbReference type="Rhea" id="RHEA-COMP:11605"/>
        <dbReference type="ChEBI" id="CHEBI:15378"/>
        <dbReference type="ChEBI" id="CHEBI:30013"/>
        <dbReference type="ChEBI" id="CHEBI:30616"/>
        <dbReference type="ChEBI" id="CHEBI:61977"/>
        <dbReference type="ChEBI" id="CHEBI:456216"/>
        <dbReference type="EC" id="2.7.11.1"/>
    </reaction>
</comment>
<keyword evidence="2" id="KW-0723">Serine/threonine-protein kinase</keyword>
<dbReference type="RefSeq" id="WP_344994166.1">
    <property type="nucleotide sequence ID" value="NZ_BAABFR010000022.1"/>
</dbReference>
<keyword evidence="3" id="KW-0808">Transferase</keyword>
<dbReference type="PROSITE" id="PS50011">
    <property type="entry name" value="PROTEIN_KINASE_DOM"/>
    <property type="match status" value="1"/>
</dbReference>
<feature type="domain" description="PASTA" evidence="12">
    <location>
        <begin position="600"/>
        <end position="665"/>
    </location>
</feature>
<proteinExistence type="predicted"/>
<dbReference type="Pfam" id="PF03793">
    <property type="entry name" value="PASTA"/>
    <property type="match status" value="5"/>
</dbReference>
<keyword evidence="4" id="KW-0547">Nucleotide-binding</keyword>
<evidence type="ECO:0000256" key="10">
    <source>
        <dbReference type="SAM" id="Phobius"/>
    </source>
</evidence>
<dbReference type="Pfam" id="PF00069">
    <property type="entry name" value="Pkinase"/>
    <property type="match status" value="1"/>
</dbReference>
<dbReference type="InterPro" id="IPR011009">
    <property type="entry name" value="Kinase-like_dom_sf"/>
</dbReference>
<feature type="domain" description="PASTA" evidence="12">
    <location>
        <begin position="666"/>
        <end position="727"/>
    </location>
</feature>
<evidence type="ECO:0000259" key="12">
    <source>
        <dbReference type="PROSITE" id="PS51178"/>
    </source>
</evidence>
<evidence type="ECO:0000313" key="14">
    <source>
        <dbReference type="Proteomes" id="UP001500635"/>
    </source>
</evidence>
<dbReference type="SUPFAM" id="SSF56112">
    <property type="entry name" value="Protein kinase-like (PK-like)"/>
    <property type="match status" value="1"/>
</dbReference>
<dbReference type="Gene3D" id="3.30.10.20">
    <property type="match status" value="5"/>
</dbReference>
<evidence type="ECO:0000256" key="6">
    <source>
        <dbReference type="ARBA" id="ARBA00022840"/>
    </source>
</evidence>
<feature type="region of interest" description="Disordered" evidence="9">
    <location>
        <begin position="626"/>
        <end position="656"/>
    </location>
</feature>
<keyword evidence="10" id="KW-1133">Transmembrane helix</keyword>
<dbReference type="SMART" id="SM00740">
    <property type="entry name" value="PASTA"/>
    <property type="match status" value="5"/>
</dbReference>
<dbReference type="EC" id="2.7.11.1" evidence="1"/>
<dbReference type="EMBL" id="BAABFR010000022">
    <property type="protein sequence ID" value="GAA4390537.1"/>
    <property type="molecule type" value="Genomic_DNA"/>
</dbReference>
<keyword evidence="5" id="KW-0418">Kinase</keyword>
<dbReference type="SMART" id="SM00220">
    <property type="entry name" value="S_TKc"/>
    <property type="match status" value="1"/>
</dbReference>
<sequence length="727" mass="75084">MNAPRDRLIGVRIEQRYRIDAVIARGGMSTVYMGLDLRLDRPIAIKVMDPKYAEDRQFVARFEFEARSVAKLKDPGLVAVYDQGVDGDLAFLVMELVNGGTLRELLGERGPMPPHAVAAVMAPVLGALGTAHRAGLVHRDVKPENILISDAGEVKIADFGLVRAIAAASVTSSSVILGTAAYLSPEQVESGVADPRSDVYSAGIMVYELLTGDVPFTGDTAISLAYQRLHNDVPLPSRAIAGVPPALDAFVARACSRDPRDRYADGQAMADALADVAEQLHLPAFTVPAPRSSAEQRAAVGLYDAQRNQPHIPGAAEPTGMVAPGPTAALGAPMAGPVPVGPPVAVPGPRHTRAETMRTAFPEELPPAAPPRRRRTRTYIAVALIAIAALLLAIGGWWLGAGRWTTVPTISGLDKVAAESAIRHAGLDVVEDPSYSNDITEDTVTGVDPAPGTRVTRFSSVHLKYSLGRPVVPQFTAGDSEDKVDALLRSRGLQPVHGPSRFSPNIAQGGVIGLSPTPGTRVAVGSTVTVVASAGNHPVTIPEVRGDSEADARAALTAAGLTVSGTRQQFDPGVDAGQAIGTDPSGQVDQGGSVTLLLSNALTVPDVTGKSTPDALSALTDAGLVGEAPQDSSSSSGGGVVTATSPAAGTRVDPSNNHVTLTVATNIVVPSVTGMSVREARQTLEALGLAVKVQSLLSSDSSQVIWQSPGGGSRVAAGGTVTITAIP</sequence>
<dbReference type="Gene3D" id="3.30.200.20">
    <property type="entry name" value="Phosphorylase Kinase, domain 1"/>
    <property type="match status" value="1"/>
</dbReference>
<dbReference type="InterPro" id="IPR005543">
    <property type="entry name" value="PASTA_dom"/>
</dbReference>
<comment type="caution">
    <text evidence="13">The sequence shown here is derived from an EMBL/GenBank/DDBJ whole genome shotgun (WGS) entry which is preliminary data.</text>
</comment>
<organism evidence="13 14">
    <name type="scientific">Tsukamurella soli</name>
    <dbReference type="NCBI Taxonomy" id="644556"/>
    <lineage>
        <taxon>Bacteria</taxon>
        <taxon>Bacillati</taxon>
        <taxon>Actinomycetota</taxon>
        <taxon>Actinomycetes</taxon>
        <taxon>Mycobacteriales</taxon>
        <taxon>Tsukamurellaceae</taxon>
        <taxon>Tsukamurella</taxon>
    </lineage>
</organism>
<keyword evidence="6" id="KW-0067">ATP-binding</keyword>
<dbReference type="PANTHER" id="PTHR43289:SF34">
    <property type="entry name" value="SERINE_THREONINE-PROTEIN KINASE YBDM-RELATED"/>
    <property type="match status" value="1"/>
</dbReference>
<keyword evidence="14" id="KW-1185">Reference proteome</keyword>
<feature type="compositionally biased region" description="Polar residues" evidence="9">
    <location>
        <begin position="642"/>
        <end position="656"/>
    </location>
</feature>
<keyword evidence="10" id="KW-0812">Transmembrane</keyword>
<accession>A0ABP8JGU4</accession>
<dbReference type="Gene3D" id="1.10.510.10">
    <property type="entry name" value="Transferase(Phosphotransferase) domain 1"/>
    <property type="match status" value="1"/>
</dbReference>
<dbReference type="InterPro" id="IPR008271">
    <property type="entry name" value="Ser/Thr_kinase_AS"/>
</dbReference>
<dbReference type="Proteomes" id="UP001500635">
    <property type="component" value="Unassembled WGS sequence"/>
</dbReference>
<feature type="domain" description="Protein kinase" evidence="11">
    <location>
        <begin position="17"/>
        <end position="274"/>
    </location>
</feature>
<feature type="domain" description="PASTA" evidence="12">
    <location>
        <begin position="468"/>
        <end position="534"/>
    </location>
</feature>
<dbReference type="CDD" id="cd14014">
    <property type="entry name" value="STKc_PknB_like"/>
    <property type="match status" value="1"/>
</dbReference>
<comment type="catalytic activity">
    <reaction evidence="8">
        <text>L-seryl-[protein] + ATP = O-phospho-L-seryl-[protein] + ADP + H(+)</text>
        <dbReference type="Rhea" id="RHEA:17989"/>
        <dbReference type="Rhea" id="RHEA-COMP:9863"/>
        <dbReference type="Rhea" id="RHEA-COMP:11604"/>
        <dbReference type="ChEBI" id="CHEBI:15378"/>
        <dbReference type="ChEBI" id="CHEBI:29999"/>
        <dbReference type="ChEBI" id="CHEBI:30616"/>
        <dbReference type="ChEBI" id="CHEBI:83421"/>
        <dbReference type="ChEBI" id="CHEBI:456216"/>
        <dbReference type="EC" id="2.7.11.1"/>
    </reaction>
</comment>
<dbReference type="PROSITE" id="PS00108">
    <property type="entry name" value="PROTEIN_KINASE_ST"/>
    <property type="match status" value="1"/>
</dbReference>
<evidence type="ECO:0000256" key="9">
    <source>
        <dbReference type="SAM" id="MobiDB-lite"/>
    </source>
</evidence>
<feature type="transmembrane region" description="Helical" evidence="10">
    <location>
        <begin position="379"/>
        <end position="399"/>
    </location>
</feature>
<dbReference type="PROSITE" id="PS51178">
    <property type="entry name" value="PASTA"/>
    <property type="match status" value="5"/>
</dbReference>
<evidence type="ECO:0000256" key="5">
    <source>
        <dbReference type="ARBA" id="ARBA00022777"/>
    </source>
</evidence>
<keyword evidence="10" id="KW-0472">Membrane</keyword>
<evidence type="ECO:0000256" key="1">
    <source>
        <dbReference type="ARBA" id="ARBA00012513"/>
    </source>
</evidence>
<name>A0ABP8JGU4_9ACTN</name>
<dbReference type="PANTHER" id="PTHR43289">
    <property type="entry name" value="MITOGEN-ACTIVATED PROTEIN KINASE KINASE KINASE 20-RELATED"/>
    <property type="match status" value="1"/>
</dbReference>
<dbReference type="InterPro" id="IPR000719">
    <property type="entry name" value="Prot_kinase_dom"/>
</dbReference>
<dbReference type="NCBIfam" id="NF033483">
    <property type="entry name" value="PknB_PASTA_kin"/>
    <property type="match status" value="1"/>
</dbReference>
<gene>
    <name evidence="13" type="ORF">GCM10023147_18580</name>
</gene>
<evidence type="ECO:0000256" key="4">
    <source>
        <dbReference type="ARBA" id="ARBA00022741"/>
    </source>
</evidence>
<reference evidence="14" key="1">
    <citation type="journal article" date="2019" name="Int. J. Syst. Evol. Microbiol.">
        <title>The Global Catalogue of Microorganisms (GCM) 10K type strain sequencing project: providing services to taxonomists for standard genome sequencing and annotation.</title>
        <authorList>
            <consortium name="The Broad Institute Genomics Platform"/>
            <consortium name="The Broad Institute Genome Sequencing Center for Infectious Disease"/>
            <person name="Wu L."/>
            <person name="Ma J."/>
        </authorList>
    </citation>
    <scope>NUCLEOTIDE SEQUENCE [LARGE SCALE GENOMIC DNA]</scope>
    <source>
        <strain evidence="14">JCM 17688</strain>
    </source>
</reference>
<dbReference type="CDD" id="cd06577">
    <property type="entry name" value="PASTA_pknB"/>
    <property type="match status" value="5"/>
</dbReference>
<evidence type="ECO:0000256" key="8">
    <source>
        <dbReference type="ARBA" id="ARBA00048679"/>
    </source>
</evidence>